<dbReference type="InterPro" id="IPR036244">
    <property type="entry name" value="TipA-like_antibiotic-bd"/>
</dbReference>
<dbReference type="Pfam" id="PF13411">
    <property type="entry name" value="MerR_1"/>
    <property type="match status" value="1"/>
</dbReference>
<dbReference type="PANTHER" id="PTHR30204:SF69">
    <property type="entry name" value="MERR-FAMILY TRANSCRIPTIONAL REGULATOR"/>
    <property type="match status" value="1"/>
</dbReference>
<dbReference type="AlphaFoldDB" id="A0A841ABU8"/>
<organism evidence="7 8">
    <name type="scientific">Brachybacterium aquaticum</name>
    <dbReference type="NCBI Taxonomy" id="1432564"/>
    <lineage>
        <taxon>Bacteria</taxon>
        <taxon>Bacillati</taxon>
        <taxon>Actinomycetota</taxon>
        <taxon>Actinomycetes</taxon>
        <taxon>Micrococcales</taxon>
        <taxon>Dermabacteraceae</taxon>
        <taxon>Brachybacterium</taxon>
    </lineage>
</organism>
<dbReference type="EMBL" id="JACHLZ010000001">
    <property type="protein sequence ID" value="MBB5830772.1"/>
    <property type="molecule type" value="Genomic_DNA"/>
</dbReference>
<dbReference type="SUPFAM" id="SSF89082">
    <property type="entry name" value="Antibiotic binding domain of TipA-like multidrug resistance regulators"/>
    <property type="match status" value="1"/>
</dbReference>
<proteinExistence type="predicted"/>
<dbReference type="SUPFAM" id="SSF46955">
    <property type="entry name" value="Putative DNA-binding domain"/>
    <property type="match status" value="1"/>
</dbReference>
<dbReference type="InterPro" id="IPR000551">
    <property type="entry name" value="MerR-type_HTH_dom"/>
</dbReference>
<evidence type="ECO:0000256" key="2">
    <source>
        <dbReference type="ARBA" id="ARBA00023015"/>
    </source>
</evidence>
<dbReference type="Gene3D" id="1.10.490.50">
    <property type="entry name" value="Antibiotic binding domain of TipA-like multidrug resistance regulators"/>
    <property type="match status" value="1"/>
</dbReference>
<evidence type="ECO:0000256" key="5">
    <source>
        <dbReference type="SAM" id="Coils"/>
    </source>
</evidence>
<dbReference type="CDD" id="cd01106">
    <property type="entry name" value="HTH_TipAL-Mta"/>
    <property type="match status" value="1"/>
</dbReference>
<dbReference type="GO" id="GO:0003677">
    <property type="term" value="F:DNA binding"/>
    <property type="evidence" value="ECO:0007669"/>
    <property type="project" value="UniProtKB-KW"/>
</dbReference>
<feature type="coiled-coil region" evidence="5">
    <location>
        <begin position="72"/>
        <end position="99"/>
    </location>
</feature>
<sequence>MTQRELSMQEVVRTTGTTSRTLRHYQQVGLLAPSRTGPGGLRFYDRDGLLRLQRILVLRELGLGLPEIGRVLDAQRDVATALREHVEALEREQDRLARITGSVRETLRRLERGEALMAEDMFDGFDHTAHREEVEQRWGEQAWADSDRWWRALDDTARQGFQAEFEAVLGGFADAEKRGLAPEDEEVQTLTARLHAWVAAGWGGRSPGADAFVGLGDMYVADERFSRTFTVDGRALAPFVRDAMVVHALAHLD</sequence>
<keyword evidence="3 7" id="KW-0238">DNA-binding</keyword>
<evidence type="ECO:0000313" key="8">
    <source>
        <dbReference type="Proteomes" id="UP000588158"/>
    </source>
</evidence>
<feature type="domain" description="HTH merR-type" evidence="6">
    <location>
        <begin position="5"/>
        <end position="74"/>
    </location>
</feature>
<evidence type="ECO:0000313" key="7">
    <source>
        <dbReference type="EMBL" id="MBB5830772.1"/>
    </source>
</evidence>
<dbReference type="Pfam" id="PF07739">
    <property type="entry name" value="TipAS"/>
    <property type="match status" value="1"/>
</dbReference>
<dbReference type="Proteomes" id="UP000588158">
    <property type="component" value="Unassembled WGS sequence"/>
</dbReference>
<dbReference type="PANTHER" id="PTHR30204">
    <property type="entry name" value="REDOX-CYCLING DRUG-SENSING TRANSCRIPTIONAL ACTIVATOR SOXR"/>
    <property type="match status" value="1"/>
</dbReference>
<dbReference type="InterPro" id="IPR047057">
    <property type="entry name" value="MerR_fam"/>
</dbReference>
<evidence type="ECO:0000256" key="4">
    <source>
        <dbReference type="ARBA" id="ARBA00023163"/>
    </source>
</evidence>
<accession>A0A841ABU8</accession>
<keyword evidence="4" id="KW-0804">Transcription</keyword>
<evidence type="ECO:0000256" key="3">
    <source>
        <dbReference type="ARBA" id="ARBA00023125"/>
    </source>
</evidence>
<dbReference type="PROSITE" id="PS50937">
    <property type="entry name" value="HTH_MERR_2"/>
    <property type="match status" value="1"/>
</dbReference>
<evidence type="ECO:0000256" key="1">
    <source>
        <dbReference type="ARBA" id="ARBA00022491"/>
    </source>
</evidence>
<dbReference type="Gene3D" id="1.10.1660.10">
    <property type="match status" value="1"/>
</dbReference>
<name>A0A841ABU8_9MICO</name>
<keyword evidence="2" id="KW-0805">Transcription regulation</keyword>
<dbReference type="GO" id="GO:0003700">
    <property type="term" value="F:DNA-binding transcription factor activity"/>
    <property type="evidence" value="ECO:0007669"/>
    <property type="project" value="InterPro"/>
</dbReference>
<keyword evidence="1" id="KW-0678">Repressor</keyword>
<protein>
    <submittedName>
        <fullName evidence="7">DNA-binding transcriptional MerR regulator</fullName>
    </submittedName>
</protein>
<keyword evidence="5" id="KW-0175">Coiled coil</keyword>
<evidence type="ECO:0000259" key="6">
    <source>
        <dbReference type="PROSITE" id="PS50937"/>
    </source>
</evidence>
<dbReference type="SMART" id="SM00422">
    <property type="entry name" value="HTH_MERR"/>
    <property type="match status" value="1"/>
</dbReference>
<keyword evidence="8" id="KW-1185">Reference proteome</keyword>
<gene>
    <name evidence="7" type="ORF">HNR70_000585</name>
</gene>
<comment type="caution">
    <text evidence="7">The sequence shown here is derived from an EMBL/GenBank/DDBJ whole genome shotgun (WGS) entry which is preliminary data.</text>
</comment>
<reference evidence="7 8" key="1">
    <citation type="submission" date="2020-08" db="EMBL/GenBank/DDBJ databases">
        <title>Sequencing the genomes of 1000 actinobacteria strains.</title>
        <authorList>
            <person name="Klenk H.-P."/>
        </authorList>
    </citation>
    <scope>NUCLEOTIDE SEQUENCE [LARGE SCALE GENOMIC DNA]</scope>
    <source>
        <strain evidence="7 8">DSM 28796</strain>
    </source>
</reference>
<dbReference type="InterPro" id="IPR012925">
    <property type="entry name" value="TipAS_dom"/>
</dbReference>
<dbReference type="InterPro" id="IPR009061">
    <property type="entry name" value="DNA-bd_dom_put_sf"/>
</dbReference>